<organism evidence="1 2">
    <name type="scientific">Streptomyces tardus</name>
    <dbReference type="NCBI Taxonomy" id="2780544"/>
    <lineage>
        <taxon>Bacteria</taxon>
        <taxon>Bacillati</taxon>
        <taxon>Actinomycetota</taxon>
        <taxon>Actinomycetes</taxon>
        <taxon>Kitasatosporales</taxon>
        <taxon>Streptomycetaceae</taxon>
        <taxon>Streptomyces</taxon>
    </lineage>
</organism>
<dbReference type="EMBL" id="JAELVF020000001">
    <property type="protein sequence ID" value="MBU7597516.1"/>
    <property type="molecule type" value="Genomic_DNA"/>
</dbReference>
<evidence type="ECO:0000313" key="1">
    <source>
        <dbReference type="EMBL" id="MBU7597516.1"/>
    </source>
</evidence>
<keyword evidence="2" id="KW-1185">Reference proteome</keyword>
<accession>A0A949N7J8</accession>
<dbReference type="Proteomes" id="UP000694501">
    <property type="component" value="Unassembled WGS sequence"/>
</dbReference>
<name>A0A949N7J8_9ACTN</name>
<dbReference type="RefSeq" id="WP_211041844.1">
    <property type="nucleotide sequence ID" value="NZ_JAELVF020000001.1"/>
</dbReference>
<sequence>MEWYDPADQPEGVQCEWCQGGGAVARATAYVAGPHPFEGPMETVHHPAECKHCRGTGIYDSALDPTLEHEFRRR</sequence>
<protein>
    <submittedName>
        <fullName evidence="1">Uncharacterized protein</fullName>
    </submittedName>
</protein>
<proteinExistence type="predicted"/>
<comment type="caution">
    <text evidence="1">The sequence shown here is derived from an EMBL/GenBank/DDBJ whole genome shotgun (WGS) entry which is preliminary data.</text>
</comment>
<dbReference type="AlphaFoldDB" id="A0A949N7J8"/>
<evidence type="ECO:0000313" key="2">
    <source>
        <dbReference type="Proteomes" id="UP000694501"/>
    </source>
</evidence>
<gene>
    <name evidence="1" type="ORF">JGS22_007735</name>
</gene>
<reference evidence="1" key="1">
    <citation type="submission" date="2021-06" db="EMBL/GenBank/DDBJ databases">
        <title>Sequencing of actinobacteria type strains.</title>
        <authorList>
            <person name="Nguyen G.-S."/>
            <person name="Wentzel A."/>
        </authorList>
    </citation>
    <scope>NUCLEOTIDE SEQUENCE</scope>
    <source>
        <strain evidence="1">P38-E01</strain>
    </source>
</reference>